<evidence type="ECO:0000313" key="1">
    <source>
        <dbReference type="EMBL" id="MCA9386398.1"/>
    </source>
</evidence>
<name>A0A955RLK0_9BACT</name>
<comment type="caution">
    <text evidence="1">The sequence shown here is derived from an EMBL/GenBank/DDBJ whole genome shotgun (WGS) entry which is preliminary data.</text>
</comment>
<reference evidence="1" key="1">
    <citation type="submission" date="2020-04" db="EMBL/GenBank/DDBJ databases">
        <authorList>
            <person name="Zhang T."/>
        </authorList>
    </citation>
    <scope>NUCLEOTIDE SEQUENCE</scope>
    <source>
        <strain evidence="1">HKST-UBA11</strain>
    </source>
</reference>
<dbReference type="AlphaFoldDB" id="A0A955RLK0"/>
<evidence type="ECO:0000313" key="2">
    <source>
        <dbReference type="Proteomes" id="UP000754563"/>
    </source>
</evidence>
<proteinExistence type="predicted"/>
<reference evidence="1" key="2">
    <citation type="journal article" date="2021" name="Microbiome">
        <title>Successional dynamics and alternative stable states in a saline activated sludge microbial community over 9 years.</title>
        <authorList>
            <person name="Wang Y."/>
            <person name="Ye J."/>
            <person name="Ju F."/>
            <person name="Liu L."/>
            <person name="Boyd J.A."/>
            <person name="Deng Y."/>
            <person name="Parks D.H."/>
            <person name="Jiang X."/>
            <person name="Yin X."/>
            <person name="Woodcroft B.J."/>
            <person name="Tyson G.W."/>
            <person name="Hugenholtz P."/>
            <person name="Polz M.F."/>
            <person name="Zhang T."/>
        </authorList>
    </citation>
    <scope>NUCLEOTIDE SEQUENCE</scope>
    <source>
        <strain evidence="1">HKST-UBA11</strain>
    </source>
</reference>
<organism evidence="1 2">
    <name type="scientific">Candidatus Dojkabacteria bacterium</name>
    <dbReference type="NCBI Taxonomy" id="2099670"/>
    <lineage>
        <taxon>Bacteria</taxon>
        <taxon>Candidatus Dojkabacteria</taxon>
    </lineage>
</organism>
<gene>
    <name evidence="1" type="ORF">KC717_07215</name>
</gene>
<dbReference type="Proteomes" id="UP000754563">
    <property type="component" value="Unassembled WGS sequence"/>
</dbReference>
<protein>
    <submittedName>
        <fullName evidence="1">Uncharacterized protein</fullName>
    </submittedName>
</protein>
<dbReference type="EMBL" id="JAGQLH010000168">
    <property type="protein sequence ID" value="MCA9386398.1"/>
    <property type="molecule type" value="Genomic_DNA"/>
</dbReference>
<accession>A0A955RLK0</accession>
<sequence>MRNALINNSSLAEIVIAVSQNECELPPPKLIINEIIETEVRASLVDAMVFTWEASAKFKKGSENFINQLIEQNNE</sequence>